<organism evidence="2 3">
    <name type="scientific">Lysinibacillus sphaericus</name>
    <name type="common">Bacillus sphaericus</name>
    <dbReference type="NCBI Taxonomy" id="1421"/>
    <lineage>
        <taxon>Bacteria</taxon>
        <taxon>Bacillati</taxon>
        <taxon>Bacillota</taxon>
        <taxon>Bacilli</taxon>
        <taxon>Bacillales</taxon>
        <taxon>Bacillaceae</taxon>
        <taxon>Lysinibacillus</taxon>
    </lineage>
</organism>
<accession>A0A544UK29</accession>
<feature type="transmembrane region" description="Helical" evidence="1">
    <location>
        <begin position="161"/>
        <end position="182"/>
    </location>
</feature>
<feature type="transmembrane region" description="Helical" evidence="1">
    <location>
        <begin position="220"/>
        <end position="242"/>
    </location>
</feature>
<dbReference type="Proteomes" id="UP000317944">
    <property type="component" value="Unassembled WGS sequence"/>
</dbReference>
<comment type="caution">
    <text evidence="2">The sequence shown here is derived from an EMBL/GenBank/DDBJ whole genome shotgun (WGS) entry which is preliminary data.</text>
</comment>
<dbReference type="EMBL" id="SADV01000007">
    <property type="protein sequence ID" value="TQR33615.1"/>
    <property type="molecule type" value="Genomic_DNA"/>
</dbReference>
<dbReference type="RefSeq" id="WP_142508873.1">
    <property type="nucleotide sequence ID" value="NZ_SADV01000007.1"/>
</dbReference>
<feature type="transmembrane region" description="Helical" evidence="1">
    <location>
        <begin position="248"/>
        <end position="266"/>
    </location>
</feature>
<reference evidence="2 3" key="1">
    <citation type="submission" date="2018-03" db="EMBL/GenBank/DDBJ databases">
        <title>Aerobic endospore-forming bacteria genome sequencing and assembly.</title>
        <authorList>
            <person name="Cavalcante D.A."/>
            <person name="Driks A."/>
            <person name="Putonti C."/>
            <person name="De-Souza M.T."/>
        </authorList>
    </citation>
    <scope>NUCLEOTIDE SEQUENCE [LARGE SCALE GENOMIC DNA]</scope>
    <source>
        <strain evidence="2 3">SDF0037</strain>
    </source>
</reference>
<feature type="transmembrane region" description="Helical" evidence="1">
    <location>
        <begin position="74"/>
        <end position="94"/>
    </location>
</feature>
<evidence type="ECO:0000313" key="3">
    <source>
        <dbReference type="Proteomes" id="UP000317944"/>
    </source>
</evidence>
<keyword evidence="1" id="KW-0472">Membrane</keyword>
<feature type="transmembrane region" description="Helical" evidence="1">
    <location>
        <begin position="21"/>
        <end position="44"/>
    </location>
</feature>
<feature type="transmembrane region" description="Helical" evidence="1">
    <location>
        <begin position="194"/>
        <end position="213"/>
    </location>
</feature>
<dbReference type="OrthoDB" id="2991772at2"/>
<name>A0A544UK29_LYSSH</name>
<keyword evidence="1" id="KW-1133">Transmembrane helix</keyword>
<dbReference type="AlphaFoldDB" id="A0A544UK29"/>
<proteinExistence type="predicted"/>
<feature type="transmembrane region" description="Helical" evidence="1">
    <location>
        <begin position="106"/>
        <end position="126"/>
    </location>
</feature>
<feature type="transmembrane region" description="Helical" evidence="1">
    <location>
        <begin position="132"/>
        <end position="154"/>
    </location>
</feature>
<sequence>MKFIESILSNKLEYYSKFYSDIKFIVFTFSIVTILSFLLVYNFLYGYYFGGDISSSISNFNIISNFIPFDFRTISMTSFYFICIFYVIFGFISLWKHDKKDKKKMLALLISVAILITIMLAVFFSSELTLTSIFSFFLIWLFFGLMVWVFFIFIKIISNPIIVIKSSFLTFFIWLIISILLSDVILEKILLKQILFLILLLLWPLITTLLIFIKDKNLIIFFSSLPFSFIVALLSIYLLTFINIKLNVYWLIVFILIINIPTYYVVKFIKTKSKNRALYKRASNETDKSKDIGQDDFLDLEKVFKNEKGILYNILLILYKVIVEKKEKGIKMFVGMILLLIFVITPQVSIFCGKGIRTINMTEGASLEILYVNQDSVEDGIIANYYIESNSVLYISNEQWQLEVIKPVNYHIRPISTETNPK</sequence>
<evidence type="ECO:0000313" key="2">
    <source>
        <dbReference type="EMBL" id="TQR33615.1"/>
    </source>
</evidence>
<gene>
    <name evidence="2" type="ORF">C7Y47_11280</name>
</gene>
<feature type="transmembrane region" description="Helical" evidence="1">
    <location>
        <begin position="332"/>
        <end position="351"/>
    </location>
</feature>
<protein>
    <submittedName>
        <fullName evidence="2">Uncharacterized protein</fullName>
    </submittedName>
</protein>
<evidence type="ECO:0000256" key="1">
    <source>
        <dbReference type="SAM" id="Phobius"/>
    </source>
</evidence>
<keyword evidence="1" id="KW-0812">Transmembrane</keyword>